<dbReference type="InterPro" id="IPR041462">
    <property type="entry name" value="Bact_A2M_MG6"/>
</dbReference>
<dbReference type="CDD" id="cd02891">
    <property type="entry name" value="A2M_like"/>
    <property type="match status" value="1"/>
</dbReference>
<dbReference type="Gene3D" id="2.60.40.3710">
    <property type="match status" value="1"/>
</dbReference>
<dbReference type="InterPro" id="IPR047565">
    <property type="entry name" value="Alpha-macroglob_thiol-ester_cl"/>
</dbReference>
<dbReference type="RefSeq" id="WP_085099577.1">
    <property type="nucleotide sequence ID" value="NZ_FWZU01000002.1"/>
</dbReference>
<dbReference type="Pfam" id="PF07678">
    <property type="entry name" value="TED_complement"/>
    <property type="match status" value="1"/>
</dbReference>
<dbReference type="PANTHER" id="PTHR40094:SF1">
    <property type="entry name" value="UBIQUITIN DOMAIN-CONTAINING PROTEIN"/>
    <property type="match status" value="1"/>
</dbReference>
<dbReference type="InterPro" id="IPR049120">
    <property type="entry name" value="A2M_bMG2"/>
</dbReference>
<evidence type="ECO:0000259" key="4">
    <source>
        <dbReference type="SMART" id="SM01359"/>
    </source>
</evidence>
<evidence type="ECO:0000256" key="2">
    <source>
        <dbReference type="ARBA" id="ARBA00022729"/>
    </source>
</evidence>
<dbReference type="GO" id="GO:0004866">
    <property type="term" value="F:endopeptidase inhibitor activity"/>
    <property type="evidence" value="ECO:0007669"/>
    <property type="project" value="InterPro"/>
</dbReference>
<dbReference type="SMART" id="SM01359">
    <property type="entry name" value="A2M_N_2"/>
    <property type="match status" value="1"/>
</dbReference>
<feature type="domain" description="Alpha-2-macroglobulin bait region" evidence="4">
    <location>
        <begin position="934"/>
        <end position="1074"/>
    </location>
</feature>
<accession>A0A1X7CR42</accession>
<evidence type="ECO:0000256" key="3">
    <source>
        <dbReference type="SAM" id="MobiDB-lite"/>
    </source>
</evidence>
<evidence type="ECO:0000313" key="7">
    <source>
        <dbReference type="Proteomes" id="UP000192906"/>
    </source>
</evidence>
<dbReference type="SMART" id="SM01360">
    <property type="entry name" value="A2M"/>
    <property type="match status" value="1"/>
</dbReference>
<organism evidence="6 7">
    <name type="scientific">Desulfovibrio gilichinskyi</name>
    <dbReference type="NCBI Taxonomy" id="1519643"/>
    <lineage>
        <taxon>Bacteria</taxon>
        <taxon>Pseudomonadati</taxon>
        <taxon>Thermodesulfobacteriota</taxon>
        <taxon>Desulfovibrionia</taxon>
        <taxon>Desulfovibrionales</taxon>
        <taxon>Desulfovibrionaceae</taxon>
        <taxon>Desulfovibrio</taxon>
    </lineage>
</organism>
<dbReference type="InterPro" id="IPR002890">
    <property type="entry name" value="MG2"/>
</dbReference>
<name>A0A1X7CR42_9BACT</name>
<dbReference type="Gene3D" id="2.60.40.1930">
    <property type="match status" value="1"/>
</dbReference>
<reference evidence="7" key="1">
    <citation type="submission" date="2017-04" db="EMBL/GenBank/DDBJ databases">
        <authorList>
            <person name="Varghese N."/>
            <person name="Submissions S."/>
        </authorList>
    </citation>
    <scope>NUCLEOTIDE SEQUENCE [LARGE SCALE GENOMIC DNA]</scope>
    <source>
        <strain evidence="7">K3S</strain>
    </source>
</reference>
<dbReference type="Pfam" id="PF17973">
    <property type="entry name" value="bMG10"/>
    <property type="match status" value="1"/>
</dbReference>
<evidence type="ECO:0000313" key="6">
    <source>
        <dbReference type="EMBL" id="SMF01324.1"/>
    </source>
</evidence>
<feature type="region of interest" description="Disordered" evidence="3">
    <location>
        <begin position="1294"/>
        <end position="1316"/>
    </location>
</feature>
<dbReference type="SUPFAM" id="SSF48239">
    <property type="entry name" value="Terpenoid cyclases/Protein prenyltransferases"/>
    <property type="match status" value="1"/>
</dbReference>
<dbReference type="InterPro" id="IPR051802">
    <property type="entry name" value="YfhM-like"/>
</dbReference>
<feature type="domain" description="Alpha-2-macroglobulin" evidence="5">
    <location>
        <begin position="1140"/>
        <end position="1228"/>
    </location>
</feature>
<dbReference type="Proteomes" id="UP000192906">
    <property type="component" value="Unassembled WGS sequence"/>
</dbReference>
<dbReference type="PANTHER" id="PTHR40094">
    <property type="entry name" value="ALPHA-2-MACROGLOBULIN HOMOLOG"/>
    <property type="match status" value="1"/>
</dbReference>
<dbReference type="GO" id="GO:0005615">
    <property type="term" value="C:extracellular space"/>
    <property type="evidence" value="ECO:0007669"/>
    <property type="project" value="InterPro"/>
</dbReference>
<sequence>MDRGPSPFRDKKNIIIGMLLMLCIIQASALLKNKYESVSQRKEAGDGAVVTDVSLDSQGYSELLIAFDKPIGPQEASAPLATPPAQITPEVKGEWRWINPYGLKFTADPSFAPDTRFTIKMEPDKFLPKGQTLAGRTSFSVQTGSFVVNEINLWTEPVEGPGKQIRIAGSFTFSNYVSAEQTLKNISLTGPDGKEIPVSLNSNYNDYSQSFVSSPIEKTTDKKVYTLKIAKDMPDGKDSMVLGKDYDKTIEIVFDPVLKYEGYTGSSTISGSSIELGFSSPVIPAQGLEMISIKPEVPVSASSSGNKLILSGSFLPGYKYELTFKKGLTAADGAVLEKELVAKISLPDITPYADFTANGMFLSETGYKTLGIKTVNTDHVDVEVDRVFPNNLFSLFTHYGYMAFDSNTYGNDISPALGNKIFSGRITTKGKQNQKTVTPLSLQSFIAEGGKGLYRVSAGVPRQGEKAQRWVMITDLGIVAKQGENKTLFWVSSVSTLKPVMDAKVQVISDRNQLMASGTTNTRGMLIINENDFLRDVGTPYMVIVTSNNDMTFLLLDHFATDMAGLDVAGQRLSQKGFTAFSYGERDLYRPGETVKGVAIIRNEKLVPSSKMPVVLVYLDQRGRELSRKTTTTDSQGMVEFKREIPDYSPTGHFSINILAGNENIGNYRYSVEDFMPDRIAAEIITSKITSPGESLDFEVDGRYLFGPPAENLPVTARVSLEPCEFSPHGYEQFRFNTDSSSFKPLEILVADDTLDEAGKHSFSVLIPGKLKSDSALQARLTARISETGGRGVTAIKTEPINISKFYPGLKELTKQGYEENEEVKLDYVTLTPEGEKTVAPKMIMTLYRDRWQTIIRTTASGGFRYVTERDPQLIETRKISPSESQGSFKVTPVQFGSYRVILSDPESGVSAQADFFCGGWGYSPWALKNPSRLDIIPTRSGDYKAGEMAEFQLRTPFSGQMLVTVEDRSVRWMKTLTITGNTATISVPVQKELSPNAYVTATLIRSVKDLEPGASARAVGAVPIFVNRQSNKLPVDITSPETTRPEKTVTFKVKTTPGAKLTIAAVDEGILRLAGQKTPDPFTYFYAKRALGVRWSDTFGMLMPDAGPINKSPAGGGEALAMMKQFTGSGSIRRVKPVTFWSGLITADQDGNASFDAKIPEFNGALRIMAVVTDGEKFGSSSNLMTVRSPLMVTPTLPRFLAPEESFEIPVSVRNDTPTDGNFTVTVKSTGSFQTNMNLDSLAVAKDRQTTTFFKARTGKDIGESAFTFTAAGNKENAVATVDMNIRPALPATRSSESGFLKDKETSFPSKSEGMMNSTISRTLTVGNQPMIRMAGKLDYLLQYPYGCTEQVISGAFPLLKFPELARELSPESFEKNSPQYMVQSALTKLSMMQSGDGGFSLWPNGRNTDKWTSVYALHFLYEAGISGYQVDTLLLNSAMNYVSNLAGELSDKGSYRLASYALYVLAKCGNPMHGPMNYLREQKITKLDELSLTLLGGAFAATGDMKAYMQLLSTKPAPVSKTDKENVFSSETRDLALETLVRMESDKTDDSIPKMIQKLSNLMADNGKDVTQDNALGFMALGSFFGQTKAEPIPSGRIMSNGVELDKFGSNSTTVVTVHGDATLSVELDSVPAAGTAVWTINSRAVPLIANWKPFSNGLTIKREFLTRDGEPLNPEEIKQGQLVAMRTVVSSTDNEVSNAVIQCLLPSGLEPENTKLATREDLPWIEREKVSPDHVDIRDDRVLVFTDIPKDGEVEQVILLRAVTRGEFKIPPAQVEAMYNPEVAGATDIGKMVIGE</sequence>
<keyword evidence="7" id="KW-1185">Reference proteome</keyword>
<comment type="similarity">
    <text evidence="1">Belongs to the protease inhibitor I39 (alpha-2-macroglobulin) family. Bacterial alpha-2-macroglobulin subfamily.</text>
</comment>
<dbReference type="OrthoDB" id="9767116at2"/>
<dbReference type="InterPro" id="IPR021868">
    <property type="entry name" value="Alpha_2_Macroglob_MG3"/>
</dbReference>
<keyword evidence="2" id="KW-0732">Signal</keyword>
<dbReference type="Pfam" id="PF11974">
    <property type="entry name" value="bMG3"/>
    <property type="match status" value="1"/>
</dbReference>
<dbReference type="InterPro" id="IPR041246">
    <property type="entry name" value="Bact_MG10"/>
</dbReference>
<evidence type="ECO:0008006" key="8">
    <source>
        <dbReference type="Google" id="ProtNLM"/>
    </source>
</evidence>
<dbReference type="Pfam" id="PF21142">
    <property type="entry name" value="A2M_bMG2"/>
    <property type="match status" value="1"/>
</dbReference>
<evidence type="ECO:0000259" key="5">
    <source>
        <dbReference type="SMART" id="SM01360"/>
    </source>
</evidence>
<dbReference type="InterPro" id="IPR008930">
    <property type="entry name" value="Terpenoid_cyclase/PrenylTrfase"/>
</dbReference>
<dbReference type="InterPro" id="IPR011626">
    <property type="entry name" value="Alpha-macroglobulin_TED"/>
</dbReference>
<dbReference type="InterPro" id="IPR001599">
    <property type="entry name" value="Macroglobln_a2"/>
</dbReference>
<proteinExistence type="inferred from homology"/>
<dbReference type="Pfam" id="PF17962">
    <property type="entry name" value="bMG6"/>
    <property type="match status" value="1"/>
</dbReference>
<evidence type="ECO:0000256" key="1">
    <source>
        <dbReference type="ARBA" id="ARBA00010556"/>
    </source>
</evidence>
<dbReference type="EMBL" id="FWZU01000002">
    <property type="protein sequence ID" value="SMF01324.1"/>
    <property type="molecule type" value="Genomic_DNA"/>
</dbReference>
<dbReference type="SMART" id="SM01419">
    <property type="entry name" value="Thiol-ester_cl"/>
    <property type="match status" value="1"/>
</dbReference>
<dbReference type="Pfam" id="PF17972">
    <property type="entry name" value="bMG5"/>
    <property type="match status" value="1"/>
</dbReference>
<dbReference type="STRING" id="1519643.SAMN06295933_1116"/>
<dbReference type="Gene3D" id="1.50.10.20">
    <property type="match status" value="1"/>
</dbReference>
<dbReference type="InterPro" id="IPR041203">
    <property type="entry name" value="Bact_A2M_MG5"/>
</dbReference>
<protein>
    <recommendedName>
        <fullName evidence="8">Alpha-2-macroglobulin</fullName>
    </recommendedName>
</protein>
<dbReference type="Pfam" id="PF00207">
    <property type="entry name" value="A2M"/>
    <property type="match status" value="1"/>
</dbReference>
<dbReference type="InterPro" id="IPR011625">
    <property type="entry name" value="A2M_N_BRD"/>
</dbReference>
<gene>
    <name evidence="6" type="ORF">SAMN06295933_1116</name>
</gene>
<dbReference type="Pfam" id="PF07703">
    <property type="entry name" value="A2M_BRD"/>
    <property type="match status" value="1"/>
</dbReference>
<dbReference type="Pfam" id="PF01835">
    <property type="entry name" value="MG2"/>
    <property type="match status" value="1"/>
</dbReference>